<evidence type="ECO:0000313" key="3">
    <source>
        <dbReference type="Proteomes" id="UP001253637"/>
    </source>
</evidence>
<dbReference type="Proteomes" id="UP001253637">
    <property type="component" value="Segment"/>
</dbReference>
<dbReference type="EMBL" id="LC625835">
    <property type="protein sequence ID" value="BCU03517.1"/>
    <property type="molecule type" value="Genomic_DNA"/>
</dbReference>
<sequence>MMGISRGADADQTKKGTPTNGPDGFFSFCPPPPPFLRRCAVCTRATKSSRCRRRGWRGAGERRRCCWRTGRHSC</sequence>
<name>A0A811BQX1_9VIRU</name>
<feature type="region of interest" description="Disordered" evidence="1">
    <location>
        <begin position="1"/>
        <end position="25"/>
    </location>
</feature>
<proteinExistence type="predicted"/>
<evidence type="ECO:0000313" key="2">
    <source>
        <dbReference type="EMBL" id="BCU03517.1"/>
    </source>
</evidence>
<evidence type="ECO:0000256" key="1">
    <source>
        <dbReference type="SAM" id="MobiDB-lite"/>
    </source>
</evidence>
<organism evidence="2 3">
    <name type="scientific">Pandoravirus japonicus</name>
    <dbReference type="NCBI Taxonomy" id="2823154"/>
    <lineage>
        <taxon>Viruses</taxon>
        <taxon>Pandoravirus</taxon>
    </lineage>
</organism>
<reference evidence="2" key="1">
    <citation type="submission" date="2021-04" db="EMBL/GenBank/DDBJ databases">
        <title>Draft Genome Sequence of Pandoravirus japonicus, Isolated from the Sabaishi River of Niigata, Japan.</title>
        <authorList>
            <person name="Hosokawa N."/>
            <person name="Takahashi H."/>
            <person name="Aoki K."/>
            <person name="Takemura M."/>
        </authorList>
    </citation>
    <scope>NUCLEOTIDE SEQUENCE</scope>
</reference>
<accession>A0A811BQX1</accession>
<protein>
    <submittedName>
        <fullName evidence="2">Uncharacterized protein</fullName>
    </submittedName>
</protein>